<dbReference type="PANTHER" id="PTHR42988:SF2">
    <property type="entry name" value="CYCLIC NUCLEOTIDE PHOSPHODIESTERASE CBUA0032-RELATED"/>
    <property type="match status" value="1"/>
</dbReference>
<comment type="similarity">
    <text evidence="4">Belongs to the cyclic nucleotide phosphodiesterase class-III family.</text>
</comment>
<dbReference type="GO" id="GO:0004115">
    <property type="term" value="F:3',5'-cyclic-AMP phosphodiesterase activity"/>
    <property type="evidence" value="ECO:0007669"/>
    <property type="project" value="UniProtKB-EC"/>
</dbReference>
<geneLocation type="plasmid" evidence="6 7">
    <name>pDSM110277_d</name>
</geneLocation>
<evidence type="ECO:0000313" key="6">
    <source>
        <dbReference type="EMBL" id="UOA25159.1"/>
    </source>
</evidence>
<evidence type="ECO:0000256" key="4">
    <source>
        <dbReference type="ARBA" id="ARBA00025742"/>
    </source>
</evidence>
<organism evidence="6 7">
    <name type="scientific">Sulfitobacter pontiacus</name>
    <dbReference type="NCBI Taxonomy" id="60137"/>
    <lineage>
        <taxon>Bacteria</taxon>
        <taxon>Pseudomonadati</taxon>
        <taxon>Pseudomonadota</taxon>
        <taxon>Alphaproteobacteria</taxon>
        <taxon>Rhodobacterales</taxon>
        <taxon>Roseobacteraceae</taxon>
        <taxon>Sulfitobacter</taxon>
    </lineage>
</organism>
<evidence type="ECO:0000256" key="1">
    <source>
        <dbReference type="ARBA" id="ARBA00022723"/>
    </source>
</evidence>
<evidence type="ECO:0000256" key="3">
    <source>
        <dbReference type="ARBA" id="ARBA00023004"/>
    </source>
</evidence>
<reference evidence="7" key="1">
    <citation type="journal article" date="2022" name="Microorganisms">
        <title>Beyond the ABCs#Discovery of Three New Plasmid Types in Rhodobacterales (RepQ, RepY, RepW).</title>
        <authorList>
            <person name="Freese H.M."/>
            <person name="Ringel V."/>
            <person name="Overmann J."/>
            <person name="Petersen J."/>
        </authorList>
    </citation>
    <scope>NUCLEOTIDE SEQUENCE [LARGE SCALE GENOMIC DNA]</scope>
    <source>
        <strain evidence="7">DSM 110277</strain>
        <plasmid evidence="7">pDSM110277_d</plasmid>
    </source>
</reference>
<evidence type="ECO:0000256" key="2">
    <source>
        <dbReference type="ARBA" id="ARBA00022801"/>
    </source>
</evidence>
<proteinExistence type="inferred from homology"/>
<accession>A0AAX3AGH6</accession>
<evidence type="ECO:0000313" key="7">
    <source>
        <dbReference type="Proteomes" id="UP000830781"/>
    </source>
</evidence>
<dbReference type="SUPFAM" id="SSF56300">
    <property type="entry name" value="Metallo-dependent phosphatases"/>
    <property type="match status" value="1"/>
</dbReference>
<dbReference type="AlphaFoldDB" id="A0AAX3AGH6"/>
<dbReference type="Pfam" id="PF00149">
    <property type="entry name" value="Metallophos"/>
    <property type="match status" value="1"/>
</dbReference>
<dbReference type="EC" id="3.1.4.53" evidence="6"/>
<keyword evidence="1" id="KW-0479">Metal-binding</keyword>
<dbReference type="RefSeq" id="WP_243252174.1">
    <property type="nucleotide sequence ID" value="NZ_CP084963.1"/>
</dbReference>
<dbReference type="EMBL" id="CP084963">
    <property type="protein sequence ID" value="UOA25159.1"/>
    <property type="molecule type" value="Genomic_DNA"/>
</dbReference>
<keyword evidence="2 6" id="KW-0378">Hydrolase</keyword>
<dbReference type="InterPro" id="IPR029052">
    <property type="entry name" value="Metallo-depent_PP-like"/>
</dbReference>
<protein>
    <submittedName>
        <fullName evidence="6">3',5'-cyclic adenosine monophosphate phosphodiesterase CpdA</fullName>
        <ecNumber evidence="6">3.1.4.53</ecNumber>
    </submittedName>
</protein>
<dbReference type="GO" id="GO:0046872">
    <property type="term" value="F:metal ion binding"/>
    <property type="evidence" value="ECO:0007669"/>
    <property type="project" value="UniProtKB-KW"/>
</dbReference>
<keyword evidence="3" id="KW-0408">Iron</keyword>
<dbReference type="Gene3D" id="3.60.21.10">
    <property type="match status" value="1"/>
</dbReference>
<dbReference type="InterPro" id="IPR050884">
    <property type="entry name" value="CNP_phosphodiesterase-III"/>
</dbReference>
<dbReference type="InterPro" id="IPR004843">
    <property type="entry name" value="Calcineurin-like_PHP"/>
</dbReference>
<feature type="domain" description="Calcineurin-like phosphoesterase" evidence="5">
    <location>
        <begin position="7"/>
        <end position="206"/>
    </location>
</feature>
<keyword evidence="6" id="KW-0614">Plasmid</keyword>
<evidence type="ECO:0000259" key="5">
    <source>
        <dbReference type="Pfam" id="PF00149"/>
    </source>
</evidence>
<name>A0AAX3AGH6_9RHOB</name>
<dbReference type="Proteomes" id="UP000830781">
    <property type="component" value="Plasmid pDSM110277_d"/>
</dbReference>
<sequence length="290" mass="31816">MTVQPLTFVHMTDLHVNAPGVSDDMLFSDTTETLKRTLSEIKRMAERPAFIVASGDLTNHGEPEAYATVAGIFEEAALDIPVLFALGNHDRREGFVVGFSDLHQDASQPYDHDSVMNGLHVIVLDSSVPDEIGGYWEAGQMDWLRARLADHADLPKLLVMHHAPMVAEEAPEMEMEWESLSLAATNELRDAIKGANIVGILSGHVHLDRVHHWHGIPVVIGMGHHAATDAVALPDAFHMLDGTGFAICTLRPSGLTATFAAHPQSREIRKTLTMQMLLEYIEQRKAAAAE</sequence>
<dbReference type="PANTHER" id="PTHR42988">
    <property type="entry name" value="PHOSPHOHYDROLASE"/>
    <property type="match status" value="1"/>
</dbReference>
<keyword evidence="7" id="KW-1185">Reference proteome</keyword>
<gene>
    <name evidence="6" type="primary">cpdA_2</name>
    <name evidence="6" type="ORF">DSM110277_03613</name>
</gene>